<dbReference type="AlphaFoldDB" id="A0A093BRF3"/>
<dbReference type="Proteomes" id="UP000053661">
    <property type="component" value="Unassembled WGS sequence"/>
</dbReference>
<organism evidence="1 2">
    <name type="scientific">Tauraco erythrolophus</name>
    <name type="common">Red-crested turaco</name>
    <dbReference type="NCBI Taxonomy" id="121530"/>
    <lineage>
        <taxon>Eukaryota</taxon>
        <taxon>Metazoa</taxon>
        <taxon>Chordata</taxon>
        <taxon>Craniata</taxon>
        <taxon>Vertebrata</taxon>
        <taxon>Euteleostomi</taxon>
        <taxon>Archelosauria</taxon>
        <taxon>Archosauria</taxon>
        <taxon>Dinosauria</taxon>
        <taxon>Saurischia</taxon>
        <taxon>Theropoda</taxon>
        <taxon>Coelurosauria</taxon>
        <taxon>Aves</taxon>
        <taxon>Neognathae</taxon>
        <taxon>Neoaves</taxon>
        <taxon>Otidimorphae</taxon>
        <taxon>Musophagiformes</taxon>
        <taxon>Musophagidae</taxon>
        <taxon>Tauraco</taxon>
    </lineage>
</organism>
<accession>A0A093BRF3</accession>
<evidence type="ECO:0000313" key="1">
    <source>
        <dbReference type="EMBL" id="KFV04783.1"/>
    </source>
</evidence>
<dbReference type="EMBL" id="KL449841">
    <property type="protein sequence ID" value="KFV04783.1"/>
    <property type="molecule type" value="Genomic_DNA"/>
</dbReference>
<keyword evidence="2" id="KW-1185">Reference proteome</keyword>
<gene>
    <name evidence="1" type="ORF">N340_12996</name>
</gene>
<reference evidence="1 2" key="1">
    <citation type="submission" date="2014-04" db="EMBL/GenBank/DDBJ databases">
        <title>Genome evolution of avian class.</title>
        <authorList>
            <person name="Zhang G."/>
            <person name="Li C."/>
        </authorList>
    </citation>
    <scope>NUCLEOTIDE SEQUENCE [LARGE SCALE GENOMIC DNA]</scope>
    <source>
        <strain evidence="1">BGI_N340</strain>
    </source>
</reference>
<name>A0A093BRF3_TAUER</name>
<evidence type="ECO:0008006" key="3">
    <source>
        <dbReference type="Google" id="ProtNLM"/>
    </source>
</evidence>
<protein>
    <recommendedName>
        <fullName evidence="3">Nidogen G2 beta-barrel domain-containing protein</fullName>
    </recommendedName>
</protein>
<feature type="non-terminal residue" evidence="1">
    <location>
        <position position="55"/>
    </location>
</feature>
<evidence type="ECO:0000313" key="2">
    <source>
        <dbReference type="Proteomes" id="UP000053661"/>
    </source>
</evidence>
<sequence>NDIKLNESRFRLSVRKKFLTMRVVNHWNRMPTEAVEAPSLETFKIRLDRAPSNLI</sequence>
<feature type="non-terminal residue" evidence="1">
    <location>
        <position position="1"/>
    </location>
</feature>
<proteinExistence type="predicted"/>